<sequence>MATDAKQEMARYWEKNEGLNRPISPHISIYRYRLHVSSPKPQTQPSCEFEPTSQCSLEPHVPRPPPPAEALTPTLTLDQKVQAILLEPNPAWTLLSYSKMDQVMADLPFPCLQPSLLFPNHDP</sequence>
<dbReference type="AlphaFoldDB" id="A0A401TPJ0"/>
<keyword evidence="3" id="KW-1185">Reference proteome</keyword>
<dbReference type="OrthoDB" id="588261at2759"/>
<evidence type="ECO:0000256" key="1">
    <source>
        <dbReference type="SAM" id="MobiDB-lite"/>
    </source>
</evidence>
<feature type="non-terminal residue" evidence="2">
    <location>
        <position position="123"/>
    </location>
</feature>
<dbReference type="Gene3D" id="1.20.5.540">
    <property type="entry name" value="Single helix bin"/>
    <property type="match status" value="1"/>
</dbReference>
<accession>A0A401TPJ0</accession>
<organism evidence="2 3">
    <name type="scientific">Chiloscyllium punctatum</name>
    <name type="common">Brownbanded bambooshark</name>
    <name type="synonym">Hemiscyllium punctatum</name>
    <dbReference type="NCBI Taxonomy" id="137246"/>
    <lineage>
        <taxon>Eukaryota</taxon>
        <taxon>Metazoa</taxon>
        <taxon>Chordata</taxon>
        <taxon>Craniata</taxon>
        <taxon>Vertebrata</taxon>
        <taxon>Chondrichthyes</taxon>
        <taxon>Elasmobranchii</taxon>
        <taxon>Galeomorphii</taxon>
        <taxon>Galeoidea</taxon>
        <taxon>Orectolobiformes</taxon>
        <taxon>Hemiscylliidae</taxon>
        <taxon>Chiloscyllium</taxon>
    </lineage>
</organism>
<dbReference type="EMBL" id="BEZZ01137157">
    <property type="protein sequence ID" value="GCC44539.1"/>
    <property type="molecule type" value="Genomic_DNA"/>
</dbReference>
<gene>
    <name evidence="2" type="ORF">chiPu_0028677</name>
</gene>
<evidence type="ECO:0000313" key="2">
    <source>
        <dbReference type="EMBL" id="GCC44539.1"/>
    </source>
</evidence>
<name>A0A401TPJ0_CHIPU</name>
<feature type="region of interest" description="Disordered" evidence="1">
    <location>
        <begin position="38"/>
        <end position="70"/>
    </location>
</feature>
<protein>
    <submittedName>
        <fullName evidence="2">Uncharacterized protein</fullName>
    </submittedName>
</protein>
<dbReference type="STRING" id="137246.A0A401TPJ0"/>
<evidence type="ECO:0000313" key="3">
    <source>
        <dbReference type="Proteomes" id="UP000287033"/>
    </source>
</evidence>
<proteinExistence type="predicted"/>
<comment type="caution">
    <text evidence="2">The sequence shown here is derived from an EMBL/GenBank/DDBJ whole genome shotgun (WGS) entry which is preliminary data.</text>
</comment>
<feature type="compositionally biased region" description="Polar residues" evidence="1">
    <location>
        <begin position="39"/>
        <end position="56"/>
    </location>
</feature>
<reference evidence="2 3" key="1">
    <citation type="journal article" date="2018" name="Nat. Ecol. Evol.">
        <title>Shark genomes provide insights into elasmobranch evolution and the origin of vertebrates.</title>
        <authorList>
            <person name="Hara Y"/>
            <person name="Yamaguchi K"/>
            <person name="Onimaru K"/>
            <person name="Kadota M"/>
            <person name="Koyanagi M"/>
            <person name="Keeley SD"/>
            <person name="Tatsumi K"/>
            <person name="Tanaka K"/>
            <person name="Motone F"/>
            <person name="Kageyama Y"/>
            <person name="Nozu R"/>
            <person name="Adachi N"/>
            <person name="Nishimura O"/>
            <person name="Nakagawa R"/>
            <person name="Tanegashima C"/>
            <person name="Kiyatake I"/>
            <person name="Matsumoto R"/>
            <person name="Murakumo K"/>
            <person name="Nishida K"/>
            <person name="Terakita A"/>
            <person name="Kuratani S"/>
            <person name="Sato K"/>
            <person name="Hyodo S Kuraku.S."/>
        </authorList>
    </citation>
    <scope>NUCLEOTIDE SEQUENCE [LARGE SCALE GENOMIC DNA]</scope>
</reference>
<dbReference type="Proteomes" id="UP000287033">
    <property type="component" value="Unassembled WGS sequence"/>
</dbReference>